<evidence type="ECO:0000256" key="1">
    <source>
        <dbReference type="ARBA" id="ARBA00008987"/>
    </source>
</evidence>
<dbReference type="PANTHER" id="PTHR45663:SF11">
    <property type="entry name" value="GEO12009P1"/>
    <property type="match status" value="1"/>
</dbReference>
<dbReference type="RefSeq" id="WP_017261452.1">
    <property type="nucleotide sequence ID" value="NZ_AUAW01000030.1"/>
</dbReference>
<proteinExistence type="inferred from homology"/>
<protein>
    <recommendedName>
        <fullName evidence="2 7">Thioredoxin</fullName>
    </recommendedName>
</protein>
<evidence type="ECO:0000256" key="6">
    <source>
        <dbReference type="ARBA" id="ARBA00023284"/>
    </source>
</evidence>
<evidence type="ECO:0000256" key="4">
    <source>
        <dbReference type="ARBA" id="ARBA00022982"/>
    </source>
</evidence>
<organism evidence="12 13">
    <name type="scientific">Furfurilactobacillus rossiae DSM 15814</name>
    <dbReference type="NCBI Taxonomy" id="1114972"/>
    <lineage>
        <taxon>Bacteria</taxon>
        <taxon>Bacillati</taxon>
        <taxon>Bacillota</taxon>
        <taxon>Bacilli</taxon>
        <taxon>Lactobacillales</taxon>
        <taxon>Lactobacillaceae</taxon>
        <taxon>Furfurilactobacillus</taxon>
    </lineage>
</organism>
<dbReference type="InterPro" id="IPR005746">
    <property type="entry name" value="Thioredoxin"/>
</dbReference>
<feature type="disulfide bond" description="Redox-active" evidence="10">
    <location>
        <begin position="29"/>
        <end position="32"/>
    </location>
</feature>
<evidence type="ECO:0000256" key="7">
    <source>
        <dbReference type="NCBIfam" id="TIGR01068"/>
    </source>
</evidence>
<dbReference type="PATRIC" id="fig|1114972.6.peg.1575"/>
<evidence type="ECO:0000256" key="5">
    <source>
        <dbReference type="ARBA" id="ARBA00023157"/>
    </source>
</evidence>
<keyword evidence="6 10" id="KW-0676">Redox-active center</keyword>
<feature type="active site" description="Nucleophile" evidence="9">
    <location>
        <position position="29"/>
    </location>
</feature>
<dbReference type="PANTHER" id="PTHR45663">
    <property type="entry name" value="GEO12009P1"/>
    <property type="match status" value="1"/>
</dbReference>
<name>A0A0R1R6C4_9LACO</name>
<dbReference type="AlphaFoldDB" id="A0A0R1R6C4"/>
<dbReference type="OrthoDB" id="9790390at2"/>
<feature type="site" description="Contributes to redox potential value" evidence="9">
    <location>
        <position position="30"/>
    </location>
</feature>
<dbReference type="STRING" id="1114972.FD35_GL001548"/>
<evidence type="ECO:0000259" key="11">
    <source>
        <dbReference type="PROSITE" id="PS51352"/>
    </source>
</evidence>
<dbReference type="GO" id="GO:0015035">
    <property type="term" value="F:protein-disulfide reductase activity"/>
    <property type="evidence" value="ECO:0007669"/>
    <property type="project" value="UniProtKB-UniRule"/>
</dbReference>
<dbReference type="Pfam" id="PF00085">
    <property type="entry name" value="Thioredoxin"/>
    <property type="match status" value="1"/>
</dbReference>
<keyword evidence="4" id="KW-0249">Electron transport</keyword>
<feature type="site" description="Deprotonates C-terminal active site Cys" evidence="9">
    <location>
        <position position="23"/>
    </location>
</feature>
<feature type="domain" description="Thioredoxin" evidence="11">
    <location>
        <begin position="1"/>
        <end position="105"/>
    </location>
</feature>
<evidence type="ECO:0000313" key="12">
    <source>
        <dbReference type="EMBL" id="KRL52925.1"/>
    </source>
</evidence>
<keyword evidence="3" id="KW-0813">Transport</keyword>
<feature type="active site" description="Nucleophile" evidence="9">
    <location>
        <position position="32"/>
    </location>
</feature>
<dbReference type="eggNOG" id="COG3118">
    <property type="taxonomic scope" value="Bacteria"/>
</dbReference>
<dbReference type="NCBIfam" id="TIGR01068">
    <property type="entry name" value="thioredoxin"/>
    <property type="match status" value="1"/>
</dbReference>
<dbReference type="GO" id="GO:0045454">
    <property type="term" value="P:cell redox homeostasis"/>
    <property type="evidence" value="ECO:0007669"/>
    <property type="project" value="TreeGrafter"/>
</dbReference>
<dbReference type="Gene3D" id="3.40.30.10">
    <property type="entry name" value="Glutaredoxin"/>
    <property type="match status" value="1"/>
</dbReference>
<keyword evidence="13" id="KW-1185">Reference proteome</keyword>
<evidence type="ECO:0000256" key="10">
    <source>
        <dbReference type="PIRSR" id="PIRSR000077-4"/>
    </source>
</evidence>
<dbReference type="PIRSF" id="PIRSF000077">
    <property type="entry name" value="Thioredoxin"/>
    <property type="match status" value="1"/>
</dbReference>
<evidence type="ECO:0000256" key="2">
    <source>
        <dbReference type="ARBA" id="ARBA00020570"/>
    </source>
</evidence>
<dbReference type="InterPro" id="IPR013766">
    <property type="entry name" value="Thioredoxin_domain"/>
</dbReference>
<dbReference type="PROSITE" id="PS51352">
    <property type="entry name" value="THIOREDOXIN_2"/>
    <property type="match status" value="1"/>
</dbReference>
<dbReference type="InterPro" id="IPR017937">
    <property type="entry name" value="Thioredoxin_CS"/>
</dbReference>
<evidence type="ECO:0000313" key="13">
    <source>
        <dbReference type="Proteomes" id="UP000051999"/>
    </source>
</evidence>
<gene>
    <name evidence="12" type="ORF">FD35_GL001548</name>
</gene>
<dbReference type="CDD" id="cd02947">
    <property type="entry name" value="TRX_family"/>
    <property type="match status" value="1"/>
</dbReference>
<accession>A0A0R1R6C4</accession>
<comment type="similarity">
    <text evidence="1 8">Belongs to the thioredoxin family.</text>
</comment>
<reference evidence="12 13" key="1">
    <citation type="journal article" date="2015" name="Genome Announc.">
        <title>Expanding the biotechnology potential of lactobacilli through comparative genomics of 213 strains and associated genera.</title>
        <authorList>
            <person name="Sun Z."/>
            <person name="Harris H.M."/>
            <person name="McCann A."/>
            <person name="Guo C."/>
            <person name="Argimon S."/>
            <person name="Zhang W."/>
            <person name="Yang X."/>
            <person name="Jeffery I.B."/>
            <person name="Cooney J.C."/>
            <person name="Kagawa T.F."/>
            <person name="Liu W."/>
            <person name="Song Y."/>
            <person name="Salvetti E."/>
            <person name="Wrobel A."/>
            <person name="Rasinkangas P."/>
            <person name="Parkhill J."/>
            <person name="Rea M.C."/>
            <person name="O'Sullivan O."/>
            <person name="Ritari J."/>
            <person name="Douillard F.P."/>
            <person name="Paul Ross R."/>
            <person name="Yang R."/>
            <person name="Briner A.E."/>
            <person name="Felis G.E."/>
            <person name="de Vos W.M."/>
            <person name="Barrangou R."/>
            <person name="Klaenhammer T.R."/>
            <person name="Caufield P.W."/>
            <person name="Cui Y."/>
            <person name="Zhang H."/>
            <person name="O'Toole P.W."/>
        </authorList>
    </citation>
    <scope>NUCLEOTIDE SEQUENCE [LARGE SCALE GENOMIC DNA]</scope>
    <source>
        <strain evidence="12 13">DSM 15814</strain>
    </source>
</reference>
<feature type="site" description="Contributes to redox potential value" evidence="9">
    <location>
        <position position="31"/>
    </location>
</feature>
<dbReference type="GO" id="GO:0005829">
    <property type="term" value="C:cytosol"/>
    <property type="evidence" value="ECO:0007669"/>
    <property type="project" value="TreeGrafter"/>
</dbReference>
<dbReference type="EMBL" id="AZFF01000029">
    <property type="protein sequence ID" value="KRL52925.1"/>
    <property type="molecule type" value="Genomic_DNA"/>
</dbReference>
<dbReference type="PRINTS" id="PR00421">
    <property type="entry name" value="THIOREDOXIN"/>
</dbReference>
<keyword evidence="5 10" id="KW-1015">Disulfide bond</keyword>
<sequence length="107" mass="11974">MAQNVTTQTEIDTATTSGLSVLDVWAPWCGPCKMLEPVLSQLEDDYDGKVNFLRLDVDDHQAIAEKYKVMGVPSLVIFKNGKAVEKVSGYYPKEKLSRYLDSKIAEM</sequence>
<dbReference type="InterPro" id="IPR036249">
    <property type="entry name" value="Thioredoxin-like_sf"/>
</dbReference>
<evidence type="ECO:0000256" key="3">
    <source>
        <dbReference type="ARBA" id="ARBA00022448"/>
    </source>
</evidence>
<evidence type="ECO:0000256" key="9">
    <source>
        <dbReference type="PIRSR" id="PIRSR000077-1"/>
    </source>
</evidence>
<dbReference type="PROSITE" id="PS00194">
    <property type="entry name" value="THIOREDOXIN_1"/>
    <property type="match status" value="1"/>
</dbReference>
<dbReference type="Proteomes" id="UP000051999">
    <property type="component" value="Unassembled WGS sequence"/>
</dbReference>
<dbReference type="SUPFAM" id="SSF52833">
    <property type="entry name" value="Thioredoxin-like"/>
    <property type="match status" value="1"/>
</dbReference>
<evidence type="ECO:0000256" key="8">
    <source>
        <dbReference type="PIRNR" id="PIRNR000077"/>
    </source>
</evidence>
<dbReference type="FunFam" id="3.40.30.10:FF:000001">
    <property type="entry name" value="Thioredoxin"/>
    <property type="match status" value="1"/>
</dbReference>
<comment type="caution">
    <text evidence="12">The sequence shown here is derived from an EMBL/GenBank/DDBJ whole genome shotgun (WGS) entry which is preliminary data.</text>
</comment>